<dbReference type="OrthoDB" id="2248181at2"/>
<reference evidence="1 2" key="1">
    <citation type="submission" date="2017-05" db="EMBL/GenBank/DDBJ databases">
        <title>Vagococcus spp. assemblies.</title>
        <authorList>
            <person name="Gulvik C.A."/>
        </authorList>
    </citation>
    <scope>NUCLEOTIDE SEQUENCE [LARGE SCALE GENOMIC DNA]</scope>
    <source>
        <strain evidence="1 2">SS1995</strain>
    </source>
</reference>
<dbReference type="RefSeq" id="WP_125983318.1">
    <property type="nucleotide sequence ID" value="NZ_NGJS01000003.1"/>
</dbReference>
<evidence type="ECO:0008006" key="3">
    <source>
        <dbReference type="Google" id="ProtNLM"/>
    </source>
</evidence>
<dbReference type="SUPFAM" id="SSF54518">
    <property type="entry name" value="Tubby C-terminal domain-like"/>
    <property type="match status" value="1"/>
</dbReference>
<accession>A0A430A0C2</accession>
<dbReference type="EMBL" id="NGJS01000003">
    <property type="protein sequence ID" value="RST99783.1"/>
    <property type="molecule type" value="Genomic_DNA"/>
</dbReference>
<dbReference type="InterPro" id="IPR007612">
    <property type="entry name" value="LOR"/>
</dbReference>
<name>A0A430A0C2_9ENTE</name>
<proteinExistence type="predicted"/>
<gene>
    <name evidence="1" type="ORF">CBF37_03400</name>
</gene>
<dbReference type="Pfam" id="PF04525">
    <property type="entry name" value="LOR"/>
    <property type="match status" value="1"/>
</dbReference>
<dbReference type="Proteomes" id="UP000287857">
    <property type="component" value="Unassembled WGS sequence"/>
</dbReference>
<protein>
    <recommendedName>
        <fullName evidence="3">LURP-one-related family protein</fullName>
    </recommendedName>
</protein>
<evidence type="ECO:0000313" key="1">
    <source>
        <dbReference type="EMBL" id="RST99783.1"/>
    </source>
</evidence>
<keyword evidence="2" id="KW-1185">Reference proteome</keyword>
<dbReference type="InterPro" id="IPR025659">
    <property type="entry name" value="Tubby-like_C"/>
</dbReference>
<dbReference type="AlphaFoldDB" id="A0A430A0C2"/>
<organism evidence="1 2">
    <name type="scientific">Vagococcus vulneris</name>
    <dbReference type="NCBI Taxonomy" id="1977869"/>
    <lineage>
        <taxon>Bacteria</taxon>
        <taxon>Bacillati</taxon>
        <taxon>Bacillota</taxon>
        <taxon>Bacilli</taxon>
        <taxon>Lactobacillales</taxon>
        <taxon>Enterococcaceae</taxon>
        <taxon>Vagococcus</taxon>
    </lineage>
</organism>
<comment type="caution">
    <text evidence="1">The sequence shown here is derived from an EMBL/GenBank/DDBJ whole genome shotgun (WGS) entry which is preliminary data.</text>
</comment>
<evidence type="ECO:0000313" key="2">
    <source>
        <dbReference type="Proteomes" id="UP000287857"/>
    </source>
</evidence>
<sequence>MQIFYIQQALMSANVRTVIKDTEGSVTYLLVGRWGIKGDSLSVYNLNGDLLASARQRSYALNQQFDLIKKHHIVGKLSRLISYPKDVYVVKKLKWVILGNQRGQYRVYYLNHQVMSIDKVSFKNKESYKITVVDEEYTEICLCIAAILDYWARVGETNQYFNMDGAIVPEF</sequence>